<accession>A0AAV2RXS1</accession>
<dbReference type="EMBL" id="CAXKWB010032854">
    <property type="protein sequence ID" value="CAL4142025.1"/>
    <property type="molecule type" value="Genomic_DNA"/>
</dbReference>
<dbReference type="Proteomes" id="UP001497623">
    <property type="component" value="Unassembled WGS sequence"/>
</dbReference>
<keyword evidence="2" id="KW-1185">Reference proteome</keyword>
<gene>
    <name evidence="1" type="ORF">MNOR_LOCUS28969</name>
</gene>
<sequence length="699" mass="76767">MEQAVLSVHCGWFSMAQAAHKFSLDTDLIKYHVALKAHFSTNGMEPTLTLMDERIVAMRIFIICQTKKYVKNWQRCKKSDKNFKVIYKNADSIDICIFLNLLLHVLIKNKDRKGIQKLSWEWVKSFLNRHSYLRVLAYVNAKNLKISMCATGLSIEADRNRVTAQVLDSAFKKSSNVEQEYLNSEPQDCLRPKLFEEWKSSLPLTFSNISTKSRAQDAAVANPVSLNALVVDPTSYADQANDIYHTSCSSLSTDTAKSLSEKQPSNIFSTSATMQNYYANQIGGVTKAGLVAHIPNSIKPINAIQATTQNVGLQAKPTNTTKECSSLIPSLDKNTVNHVGKDSKSITKVKFSGQQQNPTQNFNKNKRYESNTQLLTNSSEQCQSSATYVGLASSINTSALQGVKANSIPTLDATYNLPSVSNTGSKNTILPDPLRLLFNQKVFSDVSESYRIMNPKISASEANTASNASKQMLLGTTTTTGSNRKITIPINASSKILKSNAAISAPTTSEESVEQKLIGNTTGTNKRITTPLNDSSIIPKSNATSSSLIIPGITPMLKSPGTYNGSHQKIRTQINAPFKFSKTKSKETNTSMIISEVTSNLTASGTKTYIKPKLTAEKASTNNARSVLEGGIINEDGVITNVIYAKDPKNPGKTHKFFIKTLLHNDGKTCKYLYKENIKTNKLIGIKEFKATENSGELN</sequence>
<dbReference type="AlphaFoldDB" id="A0AAV2RXS1"/>
<comment type="caution">
    <text evidence="1">The sequence shown here is derived from an EMBL/GenBank/DDBJ whole genome shotgun (WGS) entry which is preliminary data.</text>
</comment>
<protein>
    <submittedName>
        <fullName evidence="1">Uncharacterized protein</fullName>
    </submittedName>
</protein>
<evidence type="ECO:0000313" key="2">
    <source>
        <dbReference type="Proteomes" id="UP001497623"/>
    </source>
</evidence>
<reference evidence="1 2" key="1">
    <citation type="submission" date="2024-05" db="EMBL/GenBank/DDBJ databases">
        <authorList>
            <person name="Wallberg A."/>
        </authorList>
    </citation>
    <scope>NUCLEOTIDE SEQUENCE [LARGE SCALE GENOMIC DNA]</scope>
</reference>
<organism evidence="1 2">
    <name type="scientific">Meganyctiphanes norvegica</name>
    <name type="common">Northern krill</name>
    <name type="synonym">Thysanopoda norvegica</name>
    <dbReference type="NCBI Taxonomy" id="48144"/>
    <lineage>
        <taxon>Eukaryota</taxon>
        <taxon>Metazoa</taxon>
        <taxon>Ecdysozoa</taxon>
        <taxon>Arthropoda</taxon>
        <taxon>Crustacea</taxon>
        <taxon>Multicrustacea</taxon>
        <taxon>Malacostraca</taxon>
        <taxon>Eumalacostraca</taxon>
        <taxon>Eucarida</taxon>
        <taxon>Euphausiacea</taxon>
        <taxon>Euphausiidae</taxon>
        <taxon>Meganyctiphanes</taxon>
    </lineage>
</organism>
<evidence type="ECO:0000313" key="1">
    <source>
        <dbReference type="EMBL" id="CAL4142025.1"/>
    </source>
</evidence>
<name>A0AAV2RXS1_MEGNR</name>
<proteinExistence type="predicted"/>